<keyword evidence="3" id="KW-1185">Reference proteome</keyword>
<evidence type="ECO:0000313" key="2">
    <source>
        <dbReference type="EMBL" id="GAA4993569.1"/>
    </source>
</evidence>
<organism evidence="2 3">
    <name type="scientific">Yinghuangia aomiensis</name>
    <dbReference type="NCBI Taxonomy" id="676205"/>
    <lineage>
        <taxon>Bacteria</taxon>
        <taxon>Bacillati</taxon>
        <taxon>Actinomycetota</taxon>
        <taxon>Actinomycetes</taxon>
        <taxon>Kitasatosporales</taxon>
        <taxon>Streptomycetaceae</taxon>
        <taxon>Yinghuangia</taxon>
    </lineage>
</organism>
<gene>
    <name evidence="2" type="ORF">GCM10023205_77770</name>
</gene>
<reference evidence="3" key="1">
    <citation type="journal article" date="2019" name="Int. J. Syst. Evol. Microbiol.">
        <title>The Global Catalogue of Microorganisms (GCM) 10K type strain sequencing project: providing services to taxonomists for standard genome sequencing and annotation.</title>
        <authorList>
            <consortium name="The Broad Institute Genomics Platform"/>
            <consortium name="The Broad Institute Genome Sequencing Center for Infectious Disease"/>
            <person name="Wu L."/>
            <person name="Ma J."/>
        </authorList>
    </citation>
    <scope>NUCLEOTIDE SEQUENCE [LARGE SCALE GENOMIC DNA]</scope>
    <source>
        <strain evidence="3">JCM 17986</strain>
    </source>
</reference>
<keyword evidence="1" id="KW-0472">Membrane</keyword>
<keyword evidence="1" id="KW-0812">Transmembrane</keyword>
<dbReference type="Proteomes" id="UP001500466">
    <property type="component" value="Unassembled WGS sequence"/>
</dbReference>
<comment type="caution">
    <text evidence="2">The sequence shown here is derived from an EMBL/GenBank/DDBJ whole genome shotgun (WGS) entry which is preliminary data.</text>
</comment>
<proteinExistence type="predicted"/>
<feature type="transmembrane region" description="Helical" evidence="1">
    <location>
        <begin position="40"/>
        <end position="63"/>
    </location>
</feature>
<protein>
    <submittedName>
        <fullName evidence="2">Uncharacterized protein</fullName>
    </submittedName>
</protein>
<name>A0ABP9IDB9_9ACTN</name>
<keyword evidence="1" id="KW-1133">Transmembrane helix</keyword>
<accession>A0ABP9IDB9</accession>
<sequence length="93" mass="9596">MPAAVHRAAPEEFEEALGERAFAGTVEEFDVGEAAGVHAVFLPVSVCGGGVASGVLLLGLLLCPSGGFRAAFGCAVRALWHSQGLFSSYHSYD</sequence>
<dbReference type="EMBL" id="BAABHS010000050">
    <property type="protein sequence ID" value="GAA4993569.1"/>
    <property type="molecule type" value="Genomic_DNA"/>
</dbReference>
<evidence type="ECO:0000256" key="1">
    <source>
        <dbReference type="SAM" id="Phobius"/>
    </source>
</evidence>
<evidence type="ECO:0000313" key="3">
    <source>
        <dbReference type="Proteomes" id="UP001500466"/>
    </source>
</evidence>